<dbReference type="eggNOG" id="ENOG5032P76">
    <property type="taxonomic scope" value="Bacteria"/>
</dbReference>
<reference evidence="1 2" key="1">
    <citation type="submission" date="2014-03" db="EMBL/GenBank/DDBJ databases">
        <title>Genomics of Bifidobacteria.</title>
        <authorList>
            <person name="Ventura M."/>
            <person name="Milani C."/>
            <person name="Lugli G.A."/>
        </authorList>
    </citation>
    <scope>NUCLEOTIDE SEQUENCE [LARGE SCALE GENOMIC DNA]</scope>
    <source>
        <strain evidence="1 2">DSM 23973</strain>
    </source>
</reference>
<comment type="caution">
    <text evidence="1">The sequence shown here is derived from an EMBL/GenBank/DDBJ whole genome shotgun (WGS) entry which is preliminary data.</text>
</comment>
<accession>A0A086ZVN7</accession>
<organism evidence="1 2">
    <name type="scientific">Bifidobacterium callitrichos DSM 23973</name>
    <dbReference type="NCBI Taxonomy" id="1437609"/>
    <lineage>
        <taxon>Bacteria</taxon>
        <taxon>Bacillati</taxon>
        <taxon>Actinomycetota</taxon>
        <taxon>Actinomycetes</taxon>
        <taxon>Bifidobacteriales</taxon>
        <taxon>Bifidobacteriaceae</taxon>
        <taxon>Bifidobacterium</taxon>
    </lineage>
</organism>
<sequence>MKDDPILGEETIKRKRAAISRFLPLLNAASGDCRPYVVEVTARRIGGKPRSFGSITLAPGMGSIKGNIRAHELEVGFVGMALSLYGDVLVTTGARLLNVSGNQSACSYTVQEHDKSTPVSF</sequence>
<name>A0A086ZVN7_9BIFI</name>
<gene>
    <name evidence="1" type="ORF">BCAL_1725</name>
</gene>
<evidence type="ECO:0000313" key="2">
    <source>
        <dbReference type="Proteomes" id="UP000029072"/>
    </source>
</evidence>
<dbReference type="Proteomes" id="UP000029072">
    <property type="component" value="Unassembled WGS sequence"/>
</dbReference>
<dbReference type="AlphaFoldDB" id="A0A086ZVN7"/>
<dbReference type="STRING" id="1437609.BCAL_1725"/>
<protein>
    <submittedName>
        <fullName evidence="1">Uncharacterized protein</fullName>
    </submittedName>
</protein>
<evidence type="ECO:0000313" key="1">
    <source>
        <dbReference type="EMBL" id="KFI50587.1"/>
    </source>
</evidence>
<dbReference type="EMBL" id="JGYS01000028">
    <property type="protein sequence ID" value="KFI50587.1"/>
    <property type="molecule type" value="Genomic_DNA"/>
</dbReference>
<proteinExistence type="predicted"/>
<dbReference type="RefSeq" id="WP_043165868.1">
    <property type="nucleotide sequence ID" value="NZ_JDUV01000008.1"/>
</dbReference>